<comment type="function">
    <text evidence="1">Putative transcription factor.</text>
</comment>
<dbReference type="GO" id="GO:0000976">
    <property type="term" value="F:transcription cis-regulatory region binding"/>
    <property type="evidence" value="ECO:0007669"/>
    <property type="project" value="InterPro"/>
</dbReference>
<dbReference type="InterPro" id="IPR046347">
    <property type="entry name" value="bZIP_sf"/>
</dbReference>
<dbReference type="PROSITE" id="PS00036">
    <property type="entry name" value="BZIP_BASIC"/>
    <property type="match status" value="1"/>
</dbReference>
<evidence type="ECO:0000256" key="1">
    <source>
        <dbReference type="ARBA" id="ARBA00004049"/>
    </source>
</evidence>
<evidence type="ECO:0000259" key="11">
    <source>
        <dbReference type="PROSITE" id="PS00036"/>
    </source>
</evidence>
<dbReference type="AlphaFoldDB" id="A0A1G4MBG9"/>
<dbReference type="CDD" id="cd14688">
    <property type="entry name" value="bZIP_YAP"/>
    <property type="match status" value="1"/>
</dbReference>
<reference evidence="12 13" key="1">
    <citation type="submission" date="2016-03" db="EMBL/GenBank/DDBJ databases">
        <authorList>
            <person name="Devillers H."/>
        </authorList>
    </citation>
    <scope>NUCLEOTIDE SEQUENCE [LARGE SCALE GENOMIC DNA]</scope>
    <source>
        <strain evidence="12">CBS 6772</strain>
    </source>
</reference>
<dbReference type="Proteomes" id="UP000190831">
    <property type="component" value="Chromosome D"/>
</dbReference>
<dbReference type="Pfam" id="PF00170">
    <property type="entry name" value="bZIP_1"/>
    <property type="match status" value="1"/>
</dbReference>
<keyword evidence="5" id="KW-0238">DNA-binding</keyword>
<feature type="region of interest" description="Disordered" evidence="10">
    <location>
        <begin position="1"/>
        <end position="128"/>
    </location>
</feature>
<feature type="compositionally biased region" description="Low complexity" evidence="10">
    <location>
        <begin position="107"/>
        <end position="124"/>
    </location>
</feature>
<evidence type="ECO:0000256" key="6">
    <source>
        <dbReference type="ARBA" id="ARBA00023163"/>
    </source>
</evidence>
<evidence type="ECO:0000256" key="5">
    <source>
        <dbReference type="ARBA" id="ARBA00023125"/>
    </source>
</evidence>
<keyword evidence="13" id="KW-1185">Reference proteome</keyword>
<keyword evidence="4" id="KW-0805">Transcription regulation</keyword>
<comment type="subcellular location">
    <subcellularLocation>
        <location evidence="2">Nucleus</location>
    </subcellularLocation>
</comment>
<dbReference type="InterPro" id="IPR050936">
    <property type="entry name" value="AP-1-like"/>
</dbReference>
<gene>
    <name evidence="12" type="ORF">LAFE_0D08394G</name>
</gene>
<feature type="compositionally biased region" description="Low complexity" evidence="10">
    <location>
        <begin position="83"/>
        <end position="97"/>
    </location>
</feature>
<evidence type="ECO:0000256" key="4">
    <source>
        <dbReference type="ARBA" id="ARBA00023015"/>
    </source>
</evidence>
<dbReference type="GO" id="GO:0090575">
    <property type="term" value="C:RNA polymerase II transcription regulator complex"/>
    <property type="evidence" value="ECO:0007669"/>
    <property type="project" value="TreeGrafter"/>
</dbReference>
<dbReference type="STRING" id="4955.A0A1G4MBG9"/>
<evidence type="ECO:0000256" key="3">
    <source>
        <dbReference type="ARBA" id="ARBA00007163"/>
    </source>
</evidence>
<evidence type="ECO:0000256" key="10">
    <source>
        <dbReference type="SAM" id="MobiDB-lite"/>
    </source>
</evidence>
<dbReference type="Gene3D" id="1.20.5.170">
    <property type="match status" value="1"/>
</dbReference>
<protein>
    <recommendedName>
        <fullName evidence="8">Putative transcription factor kapC</fullName>
    </recommendedName>
</protein>
<sequence length="300" mass="30739">MPHTPYLSTLDTEGARAGSTQRTSVSSVPMQSNQNSISLPQLGPGAQVLPSLPANYPVSDASQSSQITPTGSTGPDPQRIHPGAAAAGAVSMPGANAGSPHLGPGGNPNSNITNSKNNGSANNVNGGGMTANQALMPLAQHLYGHQSAHTLPLPQLAYQVAPGAGPAQPMSISYLPQQTQVAVAAADAAANASGANDGEHVNSHGQLIGKSGKPLRNTKRAAQNRNAQKAFRQRRERYIKDLEVKAKEFDRLDAQLAAVQQENESLKRYVLELEQRLSAAAAGAAASGAGAGTGPVKTGM</sequence>
<feature type="domain" description="BZIP" evidence="11">
    <location>
        <begin position="219"/>
        <end position="234"/>
    </location>
</feature>
<feature type="region of interest" description="Disordered" evidence="10">
    <location>
        <begin position="194"/>
        <end position="232"/>
    </location>
</feature>
<accession>A0A1G4MBG9</accession>
<name>A0A1G4MBG9_LACFM</name>
<dbReference type="OrthoDB" id="2593073at2759"/>
<evidence type="ECO:0000256" key="9">
    <source>
        <dbReference type="SAM" id="Coils"/>
    </source>
</evidence>
<feature type="compositionally biased region" description="Polar residues" evidence="10">
    <location>
        <begin position="18"/>
        <end position="39"/>
    </location>
</feature>
<dbReference type="GO" id="GO:0001228">
    <property type="term" value="F:DNA-binding transcription activator activity, RNA polymerase II-specific"/>
    <property type="evidence" value="ECO:0007669"/>
    <property type="project" value="TreeGrafter"/>
</dbReference>
<feature type="coiled-coil region" evidence="9">
    <location>
        <begin position="242"/>
        <end position="276"/>
    </location>
</feature>
<organism evidence="12 13">
    <name type="scientific">Lachancea fermentati</name>
    <name type="common">Zygosaccharomyces fermentati</name>
    <dbReference type="NCBI Taxonomy" id="4955"/>
    <lineage>
        <taxon>Eukaryota</taxon>
        <taxon>Fungi</taxon>
        <taxon>Dikarya</taxon>
        <taxon>Ascomycota</taxon>
        <taxon>Saccharomycotina</taxon>
        <taxon>Saccharomycetes</taxon>
        <taxon>Saccharomycetales</taxon>
        <taxon>Saccharomycetaceae</taxon>
        <taxon>Lachancea</taxon>
    </lineage>
</organism>
<feature type="compositionally biased region" description="Polar residues" evidence="10">
    <location>
        <begin position="1"/>
        <end position="11"/>
    </location>
</feature>
<proteinExistence type="inferred from homology"/>
<keyword evidence="7" id="KW-0539">Nucleus</keyword>
<evidence type="ECO:0000313" key="12">
    <source>
        <dbReference type="EMBL" id="SCW01248.1"/>
    </source>
</evidence>
<keyword evidence="6" id="KW-0804">Transcription</keyword>
<evidence type="ECO:0000313" key="13">
    <source>
        <dbReference type="Proteomes" id="UP000190831"/>
    </source>
</evidence>
<dbReference type="InterPro" id="IPR004827">
    <property type="entry name" value="bZIP"/>
</dbReference>
<dbReference type="SUPFAM" id="SSF57959">
    <property type="entry name" value="Leucine zipper domain"/>
    <property type="match status" value="1"/>
</dbReference>
<keyword evidence="9" id="KW-0175">Coiled coil</keyword>
<feature type="compositionally biased region" description="Polar residues" evidence="10">
    <location>
        <begin position="60"/>
        <end position="75"/>
    </location>
</feature>
<evidence type="ECO:0000256" key="7">
    <source>
        <dbReference type="ARBA" id="ARBA00023242"/>
    </source>
</evidence>
<comment type="similarity">
    <text evidence="3">Belongs to the bZIP family.</text>
</comment>
<dbReference type="PANTHER" id="PTHR40621:SF11">
    <property type="entry name" value="TRANSCRIPTION FACTOR KAPC-RELATED"/>
    <property type="match status" value="1"/>
</dbReference>
<evidence type="ECO:0000256" key="8">
    <source>
        <dbReference type="ARBA" id="ARBA00044067"/>
    </source>
</evidence>
<dbReference type="PANTHER" id="PTHR40621">
    <property type="entry name" value="TRANSCRIPTION FACTOR KAPC-RELATED"/>
    <property type="match status" value="1"/>
</dbReference>
<dbReference type="EMBL" id="LT598492">
    <property type="protein sequence ID" value="SCW01248.1"/>
    <property type="molecule type" value="Genomic_DNA"/>
</dbReference>
<evidence type="ECO:0000256" key="2">
    <source>
        <dbReference type="ARBA" id="ARBA00004123"/>
    </source>
</evidence>